<dbReference type="PANTHER" id="PTHR10381:SF70">
    <property type="entry name" value="ATP-DEPENDENT CLP PROTEASE PROTEOLYTIC SUBUNIT"/>
    <property type="match status" value="1"/>
</dbReference>
<accession>A0A5N7JSW6</accession>
<protein>
    <recommendedName>
        <fullName evidence="6">ATP-dependent Clp protease proteolytic subunit</fullName>
    </recommendedName>
</protein>
<dbReference type="Gene3D" id="3.90.226.10">
    <property type="entry name" value="2-enoyl-CoA Hydratase, Chain A, domain 1"/>
    <property type="match status" value="1"/>
</dbReference>
<organism evidence="7 8">
    <name type="scientific">Pseudomonas kitaguniensis</name>
    <dbReference type="NCBI Taxonomy" id="2607908"/>
    <lineage>
        <taxon>Bacteria</taxon>
        <taxon>Pseudomonadati</taxon>
        <taxon>Pseudomonadota</taxon>
        <taxon>Gammaproteobacteria</taxon>
        <taxon>Pseudomonadales</taxon>
        <taxon>Pseudomonadaceae</taxon>
        <taxon>Pseudomonas</taxon>
    </lineage>
</organism>
<evidence type="ECO:0000313" key="7">
    <source>
        <dbReference type="EMBL" id="MPQ84494.1"/>
    </source>
</evidence>
<dbReference type="GO" id="GO:0009368">
    <property type="term" value="C:endopeptidase Clp complex"/>
    <property type="evidence" value="ECO:0007669"/>
    <property type="project" value="TreeGrafter"/>
</dbReference>
<evidence type="ECO:0000256" key="1">
    <source>
        <dbReference type="ARBA" id="ARBA00007039"/>
    </source>
</evidence>
<keyword evidence="2" id="KW-0963">Cytoplasm</keyword>
<sequence>MTLKTIPAAPEARPRAQVHCDLTPKALERWNPSIKAASTDDNSITIYDPIGFDWWTGEGVTAKRISAALRSIGDSDVTVKINSPGGDVFEGLAIYNLLREHKGKVTVQILGLAASAASFIAMAADEIQIARAGFLMIHNSWTMAAGDRNDIRKVADFLEQIDGTLADIYAVRTGDPIDSMRKLMDVETWMGGAAAIDAGFADSLLASDASVEHASASAPHQVAARRMDLILAKQGMPRSERRALIQELKAGTPGATTSGKQNAAATTANLADPIAELQAALSRFSAAAIQTGEKP</sequence>
<evidence type="ECO:0000256" key="2">
    <source>
        <dbReference type="ARBA" id="ARBA00022490"/>
    </source>
</evidence>
<name>A0A5N7JSW6_9PSED</name>
<keyword evidence="4" id="KW-0378">Hydrolase</keyword>
<dbReference type="SUPFAM" id="SSF52096">
    <property type="entry name" value="ClpP/crotonase"/>
    <property type="match status" value="1"/>
</dbReference>
<evidence type="ECO:0000256" key="6">
    <source>
        <dbReference type="RuleBase" id="RU003567"/>
    </source>
</evidence>
<dbReference type="CDD" id="cd07016">
    <property type="entry name" value="S14_ClpP_1"/>
    <property type="match status" value="1"/>
</dbReference>
<dbReference type="PANTHER" id="PTHR10381">
    <property type="entry name" value="ATP-DEPENDENT CLP PROTEASE PROTEOLYTIC SUBUNIT"/>
    <property type="match status" value="1"/>
</dbReference>
<dbReference type="NCBIfam" id="NF045542">
    <property type="entry name" value="Clp_rel_HeadMat"/>
    <property type="match status" value="1"/>
</dbReference>
<dbReference type="InterPro" id="IPR029045">
    <property type="entry name" value="ClpP/crotonase-like_dom_sf"/>
</dbReference>
<evidence type="ECO:0000313" key="8">
    <source>
        <dbReference type="Proteomes" id="UP000325438"/>
    </source>
</evidence>
<dbReference type="Pfam" id="PF00574">
    <property type="entry name" value="CLP_protease"/>
    <property type="match status" value="1"/>
</dbReference>
<gene>
    <name evidence="7" type="ORF">F0170_11150</name>
</gene>
<dbReference type="GO" id="GO:0006515">
    <property type="term" value="P:protein quality control for misfolded or incompletely synthesized proteins"/>
    <property type="evidence" value="ECO:0007669"/>
    <property type="project" value="TreeGrafter"/>
</dbReference>
<dbReference type="GO" id="GO:0051117">
    <property type="term" value="F:ATPase binding"/>
    <property type="evidence" value="ECO:0007669"/>
    <property type="project" value="TreeGrafter"/>
</dbReference>
<keyword evidence="3 7" id="KW-0645">Protease</keyword>
<comment type="caution">
    <text evidence="7">The sequence shown here is derived from an EMBL/GenBank/DDBJ whole genome shotgun (WGS) entry which is preliminary data.</text>
</comment>
<dbReference type="EMBL" id="VUBA01000059">
    <property type="protein sequence ID" value="MPQ84494.1"/>
    <property type="molecule type" value="Genomic_DNA"/>
</dbReference>
<dbReference type="Proteomes" id="UP000325438">
    <property type="component" value="Unassembled WGS sequence"/>
</dbReference>
<evidence type="ECO:0000256" key="3">
    <source>
        <dbReference type="ARBA" id="ARBA00022670"/>
    </source>
</evidence>
<dbReference type="GO" id="GO:0004252">
    <property type="term" value="F:serine-type endopeptidase activity"/>
    <property type="evidence" value="ECO:0007669"/>
    <property type="project" value="InterPro"/>
</dbReference>
<dbReference type="AlphaFoldDB" id="A0A5N7JSW6"/>
<dbReference type="InterPro" id="IPR023562">
    <property type="entry name" value="ClpP/TepA"/>
</dbReference>
<dbReference type="PRINTS" id="PR00127">
    <property type="entry name" value="CLPPROTEASEP"/>
</dbReference>
<comment type="similarity">
    <text evidence="1 6">Belongs to the peptidase S14 family.</text>
</comment>
<dbReference type="InterPro" id="IPR001907">
    <property type="entry name" value="ClpP"/>
</dbReference>
<reference evidence="7 8" key="1">
    <citation type="submission" date="2019-09" db="EMBL/GenBank/DDBJ databases">
        <title>The draft genomes of Allium pathogen Pseudomonas sp.</title>
        <authorList>
            <person name="Fujikawa T."/>
            <person name="Sawada H."/>
        </authorList>
    </citation>
    <scope>NUCLEOTIDE SEQUENCE [LARGE SCALE GENOMIC DNA]</scope>
    <source>
        <strain evidence="7 8">MAFF 730085</strain>
    </source>
</reference>
<dbReference type="GO" id="GO:0004176">
    <property type="term" value="F:ATP-dependent peptidase activity"/>
    <property type="evidence" value="ECO:0007669"/>
    <property type="project" value="InterPro"/>
</dbReference>
<proteinExistence type="inferred from homology"/>
<evidence type="ECO:0000256" key="5">
    <source>
        <dbReference type="ARBA" id="ARBA00022825"/>
    </source>
</evidence>
<keyword evidence="5" id="KW-0720">Serine protease</keyword>
<dbReference type="RefSeq" id="WP_152749367.1">
    <property type="nucleotide sequence ID" value="NZ_VUBA01000059.1"/>
</dbReference>
<evidence type="ECO:0000256" key="4">
    <source>
        <dbReference type="ARBA" id="ARBA00022801"/>
    </source>
</evidence>